<feature type="compositionally biased region" description="Low complexity" evidence="1">
    <location>
        <begin position="400"/>
        <end position="417"/>
    </location>
</feature>
<feature type="region of interest" description="Disordered" evidence="1">
    <location>
        <begin position="613"/>
        <end position="709"/>
    </location>
</feature>
<organism evidence="2 3">
    <name type="scientific">Zalerion maritima</name>
    <dbReference type="NCBI Taxonomy" id="339359"/>
    <lineage>
        <taxon>Eukaryota</taxon>
        <taxon>Fungi</taxon>
        <taxon>Dikarya</taxon>
        <taxon>Ascomycota</taxon>
        <taxon>Pezizomycotina</taxon>
        <taxon>Sordariomycetes</taxon>
        <taxon>Lulworthiomycetidae</taxon>
        <taxon>Lulworthiales</taxon>
        <taxon>Lulworthiaceae</taxon>
        <taxon>Zalerion</taxon>
    </lineage>
</organism>
<feature type="compositionally biased region" description="Low complexity" evidence="1">
    <location>
        <begin position="428"/>
        <end position="455"/>
    </location>
</feature>
<feature type="compositionally biased region" description="Low complexity" evidence="1">
    <location>
        <begin position="469"/>
        <end position="480"/>
    </location>
</feature>
<feature type="compositionally biased region" description="Gly residues" evidence="1">
    <location>
        <begin position="629"/>
        <end position="640"/>
    </location>
</feature>
<feature type="region of interest" description="Disordered" evidence="1">
    <location>
        <begin position="1"/>
        <end position="25"/>
    </location>
</feature>
<feature type="compositionally biased region" description="Low complexity" evidence="1">
    <location>
        <begin position="692"/>
        <end position="701"/>
    </location>
</feature>
<name>A0AAD5WXL0_9PEZI</name>
<evidence type="ECO:0000256" key="1">
    <source>
        <dbReference type="SAM" id="MobiDB-lite"/>
    </source>
</evidence>
<dbReference type="EMBL" id="JAKWBI020000003">
    <property type="protein sequence ID" value="KAJ2907181.1"/>
    <property type="molecule type" value="Genomic_DNA"/>
</dbReference>
<gene>
    <name evidence="2" type="ORF">MKZ38_006475</name>
</gene>
<dbReference type="AlphaFoldDB" id="A0AAD5WXL0"/>
<dbReference type="Proteomes" id="UP001201980">
    <property type="component" value="Unassembled WGS sequence"/>
</dbReference>
<protein>
    <submittedName>
        <fullName evidence="2">Uncharacterized protein</fullName>
    </submittedName>
</protein>
<reference evidence="2" key="1">
    <citation type="submission" date="2022-07" db="EMBL/GenBank/DDBJ databases">
        <title>Draft genome sequence of Zalerion maritima ATCC 34329, a (micro)plastics degrading marine fungus.</title>
        <authorList>
            <person name="Paco A."/>
            <person name="Goncalves M.F.M."/>
            <person name="Rocha-Santos T.A.P."/>
            <person name="Alves A."/>
        </authorList>
    </citation>
    <scope>NUCLEOTIDE SEQUENCE</scope>
    <source>
        <strain evidence="2">ATCC 34329</strain>
    </source>
</reference>
<feature type="compositionally biased region" description="Polar residues" evidence="1">
    <location>
        <begin position="642"/>
        <end position="657"/>
    </location>
</feature>
<evidence type="ECO:0000313" key="3">
    <source>
        <dbReference type="Proteomes" id="UP001201980"/>
    </source>
</evidence>
<sequence length="797" mass="86775">MAPQPAAPGPRPRPQPHPHPQLPSPPCLSELTDLLDLKKQVLTYEFLHLPAIAAPWNEFCVEYLQPQFQALGGELPPLLCHRASEFPSPGNFLSGGGVGLFSRETGGKSENEERDKVRRGEHKWLQVQREQQQKQKERVGEWSSYYSENSAGGGAARGGIVRGGGSSVAGPAYSSVSIASGEFRWEGDFPSTGSQTGGSGPSTTSRRAARAARAARGSNTGVYKLEEMTGREVREIFEDFLRDPIFSGEAEGLVGNTGMKPLKESLARRRQMLWCPFGYTAPSTRATHGRGGGGGGGLYDRSTWGGTEHLRRLMVRWYRNLVSAEEREVFDVEEGDLAGRGEVRGGGGGGRRDARPPNGSPGADNFFADDELLDNVNNDDNTSLLTREIMEDQSPSKRASSSFMPSRTPSPSPSSRARPQEGGRRSFASITSASSLTPSESASNISSNSPSTPSRNHTRAQTPVSARSAMMAAAQQQQQAQKRRTKKDPHWTRIFSTDFTRAVYNPIGRHSSGRENVEKKEDTRWTVLASLLRYLASKEEVAWWMEMDTGEKCGQRNGKDGYGGGMVDSEMGGSMGGSMGRSSYIKIERVQEDPDCNDKHYERGEVAQLACDKGTTRDTSHGSRLIAGCGRGPGMGGGDAGSVSTIASGSRVSSSNMRGRRGASSTFTERTTTTAPGNSTNKSRKRRGPFKQQQQFQLPQQHNEGDGDWVNVDSRNACSDSMQDAYKNVTGWLDVLSVGRGSPSRRRGGYRGSGRNGKTEQKELPGRCNRASRWLFLATAMRGGTPGEDQEFYEARW</sequence>
<feature type="region of interest" description="Disordered" evidence="1">
    <location>
        <begin position="338"/>
        <end position="489"/>
    </location>
</feature>
<keyword evidence="3" id="KW-1185">Reference proteome</keyword>
<feature type="region of interest" description="Disordered" evidence="1">
    <location>
        <begin position="186"/>
        <end position="216"/>
    </location>
</feature>
<evidence type="ECO:0000313" key="2">
    <source>
        <dbReference type="EMBL" id="KAJ2907181.1"/>
    </source>
</evidence>
<proteinExistence type="predicted"/>
<comment type="caution">
    <text evidence="2">The sequence shown here is derived from an EMBL/GenBank/DDBJ whole genome shotgun (WGS) entry which is preliminary data.</text>
</comment>
<feature type="region of interest" description="Disordered" evidence="1">
    <location>
        <begin position="738"/>
        <end position="766"/>
    </location>
</feature>
<accession>A0AAD5WXL0</accession>
<feature type="compositionally biased region" description="Low complexity" evidence="1">
    <location>
        <begin position="201"/>
        <end position="216"/>
    </location>
</feature>
<feature type="compositionally biased region" description="Low complexity" evidence="1">
    <location>
        <begin position="374"/>
        <end position="385"/>
    </location>
</feature>